<organism evidence="1 2">
    <name type="scientific">Flagellimonas olearia</name>
    <dbReference type="NCBI Taxonomy" id="552546"/>
    <lineage>
        <taxon>Bacteria</taxon>
        <taxon>Pseudomonadati</taxon>
        <taxon>Bacteroidota</taxon>
        <taxon>Flavobacteriia</taxon>
        <taxon>Flavobacteriales</taxon>
        <taxon>Flavobacteriaceae</taxon>
        <taxon>Flagellimonas</taxon>
    </lineage>
</organism>
<proteinExistence type="predicted"/>
<dbReference type="EMBL" id="WELG01000001">
    <property type="protein sequence ID" value="KAB7530346.1"/>
    <property type="molecule type" value="Genomic_DNA"/>
</dbReference>
<gene>
    <name evidence="1" type="ORF">F8C76_02225</name>
</gene>
<evidence type="ECO:0000313" key="1">
    <source>
        <dbReference type="EMBL" id="KAB7530346.1"/>
    </source>
</evidence>
<dbReference type="Proteomes" id="UP000429785">
    <property type="component" value="Unassembled WGS sequence"/>
</dbReference>
<dbReference type="RefSeq" id="WP_152130279.1">
    <property type="nucleotide sequence ID" value="NZ_WELG01000001.1"/>
</dbReference>
<comment type="caution">
    <text evidence="1">The sequence shown here is derived from an EMBL/GenBank/DDBJ whole genome shotgun (WGS) entry which is preliminary data.</text>
</comment>
<sequence>MFSARAYDISFNWFCISCLHLLRMDLLIQDFIKVLPRKMDDNIYPFLPEMLPGIIRSRTIRSMGLRLWPVTLFRSFLLEGMPTRAIKGNRRFPIGILQMINVSNRRDHGLGNKGVQGMHIPKIRYARGAIDLIK</sequence>
<evidence type="ECO:0000313" key="2">
    <source>
        <dbReference type="Proteomes" id="UP000429785"/>
    </source>
</evidence>
<reference evidence="1 2" key="1">
    <citation type="submission" date="2019-10" db="EMBL/GenBank/DDBJ databases">
        <title>Muricauda olearia CL-SS4 JCM15563 genome.</title>
        <authorList>
            <person name="Liu L."/>
        </authorList>
    </citation>
    <scope>NUCLEOTIDE SEQUENCE [LARGE SCALE GENOMIC DNA]</scope>
    <source>
        <strain evidence="1 2">CL-SS4</strain>
    </source>
</reference>
<name>A0A6I1DXR9_9FLAO</name>
<protein>
    <submittedName>
        <fullName evidence="1">Uncharacterized protein</fullName>
    </submittedName>
</protein>
<dbReference type="AlphaFoldDB" id="A0A6I1DXR9"/>
<accession>A0A6I1DXR9</accession>